<accession>A0A9J6CU06</accession>
<protein>
    <submittedName>
        <fullName evidence="1">Uncharacterized protein</fullName>
    </submittedName>
</protein>
<comment type="caution">
    <text evidence="1">The sequence shown here is derived from an EMBL/GenBank/DDBJ whole genome shotgun (WGS) entry which is preliminary data.</text>
</comment>
<sequence length="184" mass="20901">MIHLSFNSRGATDVLKHFRVKTVPAILPTLQVTATIYMGGYITRVVSEHIDFDYCCQLTSKAPSSQPLQQFTRQQDRGRPLYPSDELLYVLEKLRMLASRVLQERPNLQRPLTSLLNVAVPALVDSALLKCAMGDDQLRQDLAELVCSRLNMSLLVNYPSAATHRSDEGKNFTRKPLLRKYLRL</sequence>
<dbReference type="Proteomes" id="UP000821866">
    <property type="component" value="Unassembled WGS sequence"/>
</dbReference>
<dbReference type="AlphaFoldDB" id="A0A9J6CU06"/>
<reference evidence="1" key="2">
    <citation type="submission" date="2021-09" db="EMBL/GenBank/DDBJ databases">
        <authorList>
            <person name="Jia N."/>
            <person name="Wang J."/>
            <person name="Shi W."/>
            <person name="Du L."/>
            <person name="Sun Y."/>
            <person name="Zhan W."/>
            <person name="Jiang J."/>
            <person name="Wang Q."/>
            <person name="Zhang B."/>
            <person name="Ji P."/>
            <person name="Sakyi L.B."/>
            <person name="Cui X."/>
            <person name="Yuan T."/>
            <person name="Jiang B."/>
            <person name="Yang W."/>
            <person name="Lam T.T.-Y."/>
            <person name="Chang Q."/>
            <person name="Ding S."/>
            <person name="Wang X."/>
            <person name="Zhu J."/>
            <person name="Ruan X."/>
            <person name="Zhao L."/>
            <person name="Wei J."/>
            <person name="Que T."/>
            <person name="Du C."/>
            <person name="Cheng J."/>
            <person name="Dai P."/>
            <person name="Han X."/>
            <person name="Huang E."/>
            <person name="Gao Y."/>
            <person name="Liu J."/>
            <person name="Shao H."/>
            <person name="Ye R."/>
            <person name="Li L."/>
            <person name="Wei W."/>
            <person name="Wang X."/>
            <person name="Wang C."/>
            <person name="Huo Q."/>
            <person name="Li W."/>
            <person name="Guo W."/>
            <person name="Chen H."/>
            <person name="Chen S."/>
            <person name="Zhou L."/>
            <person name="Zhou L."/>
            <person name="Ni X."/>
            <person name="Tian J."/>
            <person name="Zhou Y."/>
            <person name="Sheng Y."/>
            <person name="Liu T."/>
            <person name="Pan Y."/>
            <person name="Xia L."/>
            <person name="Li J."/>
            <person name="Zhao F."/>
            <person name="Cao W."/>
        </authorList>
    </citation>
    <scope>NUCLEOTIDE SEQUENCE</scope>
    <source>
        <strain evidence="1">Rmic-2018</strain>
        <tissue evidence="1">Larvae</tissue>
    </source>
</reference>
<evidence type="ECO:0000313" key="2">
    <source>
        <dbReference type="Proteomes" id="UP000821866"/>
    </source>
</evidence>
<keyword evidence="2" id="KW-1185">Reference proteome</keyword>
<reference evidence="1" key="1">
    <citation type="journal article" date="2020" name="Cell">
        <title>Large-Scale Comparative Analyses of Tick Genomes Elucidate Their Genetic Diversity and Vector Capacities.</title>
        <authorList>
            <consortium name="Tick Genome and Microbiome Consortium (TIGMIC)"/>
            <person name="Jia N."/>
            <person name="Wang J."/>
            <person name="Shi W."/>
            <person name="Du L."/>
            <person name="Sun Y."/>
            <person name="Zhan W."/>
            <person name="Jiang J.F."/>
            <person name="Wang Q."/>
            <person name="Zhang B."/>
            <person name="Ji P."/>
            <person name="Bell-Sakyi L."/>
            <person name="Cui X.M."/>
            <person name="Yuan T.T."/>
            <person name="Jiang B.G."/>
            <person name="Yang W.F."/>
            <person name="Lam T.T."/>
            <person name="Chang Q.C."/>
            <person name="Ding S.J."/>
            <person name="Wang X.J."/>
            <person name="Zhu J.G."/>
            <person name="Ruan X.D."/>
            <person name="Zhao L."/>
            <person name="Wei J.T."/>
            <person name="Ye R.Z."/>
            <person name="Que T.C."/>
            <person name="Du C.H."/>
            <person name="Zhou Y.H."/>
            <person name="Cheng J.X."/>
            <person name="Dai P.F."/>
            <person name="Guo W.B."/>
            <person name="Han X.H."/>
            <person name="Huang E.J."/>
            <person name="Li L.F."/>
            <person name="Wei W."/>
            <person name="Gao Y.C."/>
            <person name="Liu J.Z."/>
            <person name="Shao H.Z."/>
            <person name="Wang X."/>
            <person name="Wang C.C."/>
            <person name="Yang T.C."/>
            <person name="Huo Q.B."/>
            <person name="Li W."/>
            <person name="Chen H.Y."/>
            <person name="Chen S.E."/>
            <person name="Zhou L.G."/>
            <person name="Ni X.B."/>
            <person name="Tian J.H."/>
            <person name="Sheng Y."/>
            <person name="Liu T."/>
            <person name="Pan Y.S."/>
            <person name="Xia L.Y."/>
            <person name="Li J."/>
            <person name="Zhao F."/>
            <person name="Cao W.C."/>
        </authorList>
    </citation>
    <scope>NUCLEOTIDE SEQUENCE</scope>
    <source>
        <strain evidence="1">Rmic-2018</strain>
    </source>
</reference>
<proteinExistence type="predicted"/>
<evidence type="ECO:0000313" key="1">
    <source>
        <dbReference type="EMBL" id="KAH7931708.1"/>
    </source>
</evidence>
<gene>
    <name evidence="1" type="ORF">HPB51_029736</name>
</gene>
<dbReference type="EMBL" id="JABSTU010006872">
    <property type="protein sequence ID" value="KAH7931708.1"/>
    <property type="molecule type" value="Genomic_DNA"/>
</dbReference>
<name>A0A9J6CU06_RHIMP</name>
<organism evidence="1 2">
    <name type="scientific">Rhipicephalus microplus</name>
    <name type="common">Cattle tick</name>
    <name type="synonym">Boophilus microplus</name>
    <dbReference type="NCBI Taxonomy" id="6941"/>
    <lineage>
        <taxon>Eukaryota</taxon>
        <taxon>Metazoa</taxon>
        <taxon>Ecdysozoa</taxon>
        <taxon>Arthropoda</taxon>
        <taxon>Chelicerata</taxon>
        <taxon>Arachnida</taxon>
        <taxon>Acari</taxon>
        <taxon>Parasitiformes</taxon>
        <taxon>Ixodida</taxon>
        <taxon>Ixodoidea</taxon>
        <taxon>Ixodidae</taxon>
        <taxon>Rhipicephalinae</taxon>
        <taxon>Rhipicephalus</taxon>
        <taxon>Boophilus</taxon>
    </lineage>
</organism>